<evidence type="ECO:0000313" key="1">
    <source>
        <dbReference type="EMBL" id="TMS21572.1"/>
    </source>
</evidence>
<proteinExistence type="predicted"/>
<sequence length="193" mass="21887">MRVPVPRRRQMKNKSVLCRPFTMDQGNLCQLSGPSTGSAAACDASTSPVPSPSPTPQGETQPCDGVPARLTGRHFLGKRETDSDCKVCSQHKRKRVEEEEQEAKKKKRMEEDEKPERETEEEAKGVNSHDERTEEERCEKDCEHKSEALRRQTSYYCKTCSGEPSLCPVPCFELYHTRLIYKTPPPELETQAS</sequence>
<protein>
    <submittedName>
        <fullName evidence="1">Uncharacterized protein</fullName>
    </submittedName>
</protein>
<evidence type="ECO:0000313" key="2">
    <source>
        <dbReference type="Proteomes" id="UP000793456"/>
    </source>
</evidence>
<organism evidence="1 2">
    <name type="scientific">Larimichthys crocea</name>
    <name type="common">Large yellow croaker</name>
    <name type="synonym">Pseudosciaena crocea</name>
    <dbReference type="NCBI Taxonomy" id="215358"/>
    <lineage>
        <taxon>Eukaryota</taxon>
        <taxon>Metazoa</taxon>
        <taxon>Chordata</taxon>
        <taxon>Craniata</taxon>
        <taxon>Vertebrata</taxon>
        <taxon>Euteleostomi</taxon>
        <taxon>Actinopterygii</taxon>
        <taxon>Neopterygii</taxon>
        <taxon>Teleostei</taxon>
        <taxon>Neoteleostei</taxon>
        <taxon>Acanthomorphata</taxon>
        <taxon>Eupercaria</taxon>
        <taxon>Sciaenidae</taxon>
        <taxon>Larimichthys</taxon>
    </lineage>
</organism>
<reference evidence="1" key="1">
    <citation type="submission" date="2018-11" db="EMBL/GenBank/DDBJ databases">
        <title>The sequence and de novo assembly of Larimichthys crocea genome using PacBio and Hi-C technologies.</title>
        <authorList>
            <person name="Xu P."/>
            <person name="Chen B."/>
            <person name="Zhou Z."/>
            <person name="Ke Q."/>
            <person name="Wu Y."/>
            <person name="Bai H."/>
            <person name="Pu F."/>
        </authorList>
    </citation>
    <scope>NUCLEOTIDE SEQUENCE</scope>
    <source>
        <tissue evidence="1">Muscle</tissue>
    </source>
</reference>
<gene>
    <name evidence="1" type="ORF">E3U43_015545</name>
</gene>
<keyword evidence="2" id="KW-1185">Reference proteome</keyword>
<dbReference type="EMBL" id="CM011676">
    <property type="protein sequence ID" value="TMS21572.1"/>
    <property type="molecule type" value="Genomic_DNA"/>
</dbReference>
<dbReference type="Proteomes" id="UP000793456">
    <property type="component" value="Chromosome III"/>
</dbReference>
<name>A0ACD3RQG2_LARCR</name>
<accession>A0ACD3RQG2</accession>
<comment type="caution">
    <text evidence="1">The sequence shown here is derived from an EMBL/GenBank/DDBJ whole genome shotgun (WGS) entry which is preliminary data.</text>
</comment>